<accession>A0ABP9ECK0</accession>
<comment type="caution">
    <text evidence="2">The sequence shown here is derived from an EMBL/GenBank/DDBJ whole genome shotgun (WGS) entry which is preliminary data.</text>
</comment>
<evidence type="ECO:0000259" key="1">
    <source>
        <dbReference type="PROSITE" id="PS50983"/>
    </source>
</evidence>
<keyword evidence="3" id="KW-1185">Reference proteome</keyword>
<evidence type="ECO:0000313" key="3">
    <source>
        <dbReference type="Proteomes" id="UP001499988"/>
    </source>
</evidence>
<dbReference type="Proteomes" id="UP001499988">
    <property type="component" value="Unassembled WGS sequence"/>
</dbReference>
<dbReference type="Gene3D" id="3.40.50.1980">
    <property type="entry name" value="Nitrogenase molybdenum iron protein domain"/>
    <property type="match status" value="2"/>
</dbReference>
<protein>
    <submittedName>
        <fullName evidence="2">ABC transporter substrate-binding protein</fullName>
    </submittedName>
</protein>
<dbReference type="EMBL" id="BAABJZ010000006">
    <property type="protein sequence ID" value="GAA4875039.1"/>
    <property type="molecule type" value="Genomic_DNA"/>
</dbReference>
<dbReference type="Pfam" id="PF01497">
    <property type="entry name" value="Peripla_BP_2"/>
    <property type="match status" value="1"/>
</dbReference>
<organism evidence="2 3">
    <name type="scientific">Ferrimonas pelagia</name>
    <dbReference type="NCBI Taxonomy" id="1177826"/>
    <lineage>
        <taxon>Bacteria</taxon>
        <taxon>Pseudomonadati</taxon>
        <taxon>Pseudomonadota</taxon>
        <taxon>Gammaproteobacteria</taxon>
        <taxon>Alteromonadales</taxon>
        <taxon>Ferrimonadaceae</taxon>
        <taxon>Ferrimonas</taxon>
    </lineage>
</organism>
<dbReference type="PROSITE" id="PS50983">
    <property type="entry name" value="FE_B12_PBP"/>
    <property type="match status" value="1"/>
</dbReference>
<dbReference type="InterPro" id="IPR002491">
    <property type="entry name" value="ABC_transptr_periplasmic_BD"/>
</dbReference>
<dbReference type="PANTHER" id="PTHR30535:SF7">
    <property type="entry name" value="IRON(III) DICITRATE-BINDING PROTEIN"/>
    <property type="match status" value="1"/>
</dbReference>
<sequence>MLRLFLLLPLWLVPFGVWSQLPLPPTSADHYQRIISLNQHSTELLLQLGLADRMVGSAYADEAIWPPLAKQYAQVPVLSRYYPNKETLLLQQPDLLIGGFASAFTTAGIGPQQWWQARGIDCYLMTPPADSPADLATLFEQIRSLGELLGVEQAAQAEIARQQAQLDQRHTLPYQPTVILWLRGDDAPYVAGGTGFAHNLIEQAGAINGAAAIPRPFATLSWEQVIAAQPDLIVLVDSNWSPAKAKQQLLNQQAGLSRALGHIPTLSLPFSETMDGVRSSQGILHLNQALAQLPTPSKELR</sequence>
<proteinExistence type="predicted"/>
<gene>
    <name evidence="2" type="ORF">GCM10023333_05300</name>
</gene>
<dbReference type="InterPro" id="IPR050902">
    <property type="entry name" value="ABC_Transporter_SBP"/>
</dbReference>
<reference evidence="3" key="1">
    <citation type="journal article" date="2019" name="Int. J. Syst. Evol. Microbiol.">
        <title>The Global Catalogue of Microorganisms (GCM) 10K type strain sequencing project: providing services to taxonomists for standard genome sequencing and annotation.</title>
        <authorList>
            <consortium name="The Broad Institute Genomics Platform"/>
            <consortium name="The Broad Institute Genome Sequencing Center for Infectious Disease"/>
            <person name="Wu L."/>
            <person name="Ma J."/>
        </authorList>
    </citation>
    <scope>NUCLEOTIDE SEQUENCE [LARGE SCALE GENOMIC DNA]</scope>
    <source>
        <strain evidence="3">JCM 18401</strain>
    </source>
</reference>
<dbReference type="SUPFAM" id="SSF53807">
    <property type="entry name" value="Helical backbone' metal receptor"/>
    <property type="match status" value="1"/>
</dbReference>
<feature type="domain" description="Fe/B12 periplasmic-binding" evidence="1">
    <location>
        <begin position="33"/>
        <end position="301"/>
    </location>
</feature>
<name>A0ABP9ECK0_9GAMM</name>
<evidence type="ECO:0000313" key="2">
    <source>
        <dbReference type="EMBL" id="GAA4875039.1"/>
    </source>
</evidence>
<dbReference type="RefSeq" id="WP_345333137.1">
    <property type="nucleotide sequence ID" value="NZ_BAABJZ010000006.1"/>
</dbReference>
<dbReference type="PANTHER" id="PTHR30535">
    <property type="entry name" value="VITAMIN B12-BINDING PROTEIN"/>
    <property type="match status" value="1"/>
</dbReference>